<dbReference type="AlphaFoldDB" id="A0AA45C736"/>
<evidence type="ECO:0000313" key="1">
    <source>
        <dbReference type="EMBL" id="PWJ95065.1"/>
    </source>
</evidence>
<dbReference type="Proteomes" id="UP000245921">
    <property type="component" value="Unassembled WGS sequence"/>
</dbReference>
<sequence>MKKNIYINRKAESYYEGFNRLNELSDIYLEVIRRI</sequence>
<evidence type="ECO:0000313" key="2">
    <source>
        <dbReference type="Proteomes" id="UP000245921"/>
    </source>
</evidence>
<organism evidence="1 2">
    <name type="scientific">Oceanotoga teriensis</name>
    <dbReference type="NCBI Taxonomy" id="515440"/>
    <lineage>
        <taxon>Bacteria</taxon>
        <taxon>Thermotogati</taxon>
        <taxon>Thermotogota</taxon>
        <taxon>Thermotogae</taxon>
        <taxon>Petrotogales</taxon>
        <taxon>Petrotogaceae</taxon>
        <taxon>Oceanotoga</taxon>
    </lineage>
</organism>
<dbReference type="EMBL" id="QGGI01000007">
    <property type="protein sequence ID" value="PWJ95065.1"/>
    <property type="molecule type" value="Genomic_DNA"/>
</dbReference>
<comment type="caution">
    <text evidence="1">The sequence shown here is derived from an EMBL/GenBank/DDBJ whole genome shotgun (WGS) entry which is preliminary data.</text>
</comment>
<reference evidence="1 2" key="1">
    <citation type="submission" date="2018-05" db="EMBL/GenBank/DDBJ databases">
        <title>Genomic Encyclopedia of Type Strains, Phase IV (KMG-IV): sequencing the most valuable type-strain genomes for metagenomic binning, comparative biology and taxonomic classification.</title>
        <authorList>
            <person name="Goeker M."/>
        </authorList>
    </citation>
    <scope>NUCLEOTIDE SEQUENCE [LARGE SCALE GENOMIC DNA]</scope>
    <source>
        <strain evidence="1 2">DSM 24906</strain>
    </source>
</reference>
<protein>
    <submittedName>
        <fullName evidence="1">Uncharacterized protein</fullName>
    </submittedName>
</protein>
<gene>
    <name evidence="1" type="ORF">C7380_10720</name>
</gene>
<accession>A0AA45C736</accession>
<keyword evidence="2" id="KW-1185">Reference proteome</keyword>
<name>A0AA45C736_9BACT</name>
<proteinExistence type="predicted"/>